<dbReference type="GO" id="GO:0009190">
    <property type="term" value="P:cyclic nucleotide biosynthetic process"/>
    <property type="evidence" value="ECO:0007669"/>
    <property type="project" value="InterPro"/>
</dbReference>
<evidence type="ECO:0000313" key="3">
    <source>
        <dbReference type="EMBL" id="GAG32787.1"/>
    </source>
</evidence>
<dbReference type="EMBL" id="BARS01042806">
    <property type="protein sequence ID" value="GAG32787.1"/>
    <property type="molecule type" value="Genomic_DNA"/>
</dbReference>
<feature type="non-terminal residue" evidence="3">
    <location>
        <position position="1"/>
    </location>
</feature>
<proteinExistence type="predicted"/>
<evidence type="ECO:0000256" key="1">
    <source>
        <dbReference type="SAM" id="MobiDB-lite"/>
    </source>
</evidence>
<sequence length="194" mass="20871">EFNAELAEEFGDGAKLSVRVGITTGEAMVGNCGSSDRMDYTAIGDCVNLASRLESANKLLGSTMLVTDEAWTQAGRSDTRARPIGRAMISGFAEPMRLWQVLPADDMSGDDEHRLVEFARGVELFESRRFAEAASLFAGAGRLGDDDRPARIYEALCKYALSRRPDEPWQPPSETADGVISIAPPLPAGATDGE</sequence>
<dbReference type="Gene3D" id="3.30.70.1230">
    <property type="entry name" value="Nucleotide cyclase"/>
    <property type="match status" value="1"/>
</dbReference>
<comment type="caution">
    <text evidence="3">The sequence shown here is derived from an EMBL/GenBank/DDBJ whole genome shotgun (WGS) entry which is preliminary data.</text>
</comment>
<dbReference type="GO" id="GO:0035556">
    <property type="term" value="P:intracellular signal transduction"/>
    <property type="evidence" value="ECO:0007669"/>
    <property type="project" value="InterPro"/>
</dbReference>
<dbReference type="AlphaFoldDB" id="X0XBH3"/>
<reference evidence="3" key="1">
    <citation type="journal article" date="2014" name="Front. Microbiol.">
        <title>High frequency of phylogenetically diverse reductive dehalogenase-homologous genes in deep subseafloor sedimentary metagenomes.</title>
        <authorList>
            <person name="Kawai M."/>
            <person name="Futagami T."/>
            <person name="Toyoda A."/>
            <person name="Takaki Y."/>
            <person name="Nishi S."/>
            <person name="Hori S."/>
            <person name="Arai W."/>
            <person name="Tsubouchi T."/>
            <person name="Morono Y."/>
            <person name="Uchiyama I."/>
            <person name="Ito T."/>
            <person name="Fujiyama A."/>
            <person name="Inagaki F."/>
            <person name="Takami H."/>
        </authorList>
    </citation>
    <scope>NUCLEOTIDE SEQUENCE</scope>
    <source>
        <strain evidence="3">Expedition CK06-06</strain>
    </source>
</reference>
<feature type="region of interest" description="Disordered" evidence="1">
    <location>
        <begin position="164"/>
        <end position="194"/>
    </location>
</feature>
<organism evidence="3">
    <name type="scientific">marine sediment metagenome</name>
    <dbReference type="NCBI Taxonomy" id="412755"/>
    <lineage>
        <taxon>unclassified sequences</taxon>
        <taxon>metagenomes</taxon>
        <taxon>ecological metagenomes</taxon>
    </lineage>
</organism>
<dbReference type="PROSITE" id="PS50125">
    <property type="entry name" value="GUANYLATE_CYCLASE_2"/>
    <property type="match status" value="1"/>
</dbReference>
<dbReference type="SUPFAM" id="SSF55073">
    <property type="entry name" value="Nucleotide cyclase"/>
    <property type="match status" value="1"/>
</dbReference>
<dbReference type="InterPro" id="IPR050697">
    <property type="entry name" value="Adenylyl/Guanylyl_Cyclase_3/4"/>
</dbReference>
<dbReference type="InterPro" id="IPR029787">
    <property type="entry name" value="Nucleotide_cyclase"/>
</dbReference>
<gene>
    <name evidence="3" type="ORF">S01H1_64898</name>
</gene>
<evidence type="ECO:0000259" key="2">
    <source>
        <dbReference type="PROSITE" id="PS50125"/>
    </source>
</evidence>
<dbReference type="CDD" id="cd07302">
    <property type="entry name" value="CHD"/>
    <property type="match status" value="1"/>
</dbReference>
<dbReference type="InterPro" id="IPR001054">
    <property type="entry name" value="A/G_cyclase"/>
</dbReference>
<dbReference type="PANTHER" id="PTHR43081:SF1">
    <property type="entry name" value="ADENYLATE CYCLASE, TERMINAL-DIFFERENTIATION SPECIFIC"/>
    <property type="match status" value="1"/>
</dbReference>
<accession>X0XBH3</accession>
<feature type="domain" description="Guanylate cyclase" evidence="2">
    <location>
        <begin position="1"/>
        <end position="54"/>
    </location>
</feature>
<dbReference type="PANTHER" id="PTHR43081">
    <property type="entry name" value="ADENYLATE CYCLASE, TERMINAL-DIFFERENTIATION SPECIFIC-RELATED"/>
    <property type="match status" value="1"/>
</dbReference>
<protein>
    <recommendedName>
        <fullName evidence="2">Guanylate cyclase domain-containing protein</fullName>
    </recommendedName>
</protein>
<dbReference type="Pfam" id="PF00211">
    <property type="entry name" value="Guanylate_cyc"/>
    <property type="match status" value="1"/>
</dbReference>
<name>X0XBH3_9ZZZZ</name>